<reference evidence="1" key="1">
    <citation type="submission" date="2020-08" db="EMBL/GenBank/DDBJ databases">
        <title>Multicomponent nature underlies the extraordinary mechanical properties of spider dragline silk.</title>
        <authorList>
            <person name="Kono N."/>
            <person name="Nakamura H."/>
            <person name="Mori M."/>
            <person name="Yoshida Y."/>
            <person name="Ohtoshi R."/>
            <person name="Malay A.D."/>
            <person name="Moran D.A.P."/>
            <person name="Tomita M."/>
            <person name="Numata K."/>
            <person name="Arakawa K."/>
        </authorList>
    </citation>
    <scope>NUCLEOTIDE SEQUENCE</scope>
</reference>
<dbReference type="AlphaFoldDB" id="A0A8X6S9D8"/>
<comment type="caution">
    <text evidence="1">The sequence shown here is derived from an EMBL/GenBank/DDBJ whole genome shotgun (WGS) entry which is preliminary data.</text>
</comment>
<accession>A0A8X6S9D8</accession>
<name>A0A8X6S9D8_TRICX</name>
<dbReference type="Proteomes" id="UP000887159">
    <property type="component" value="Unassembled WGS sequence"/>
</dbReference>
<dbReference type="EMBL" id="BMAU01021267">
    <property type="protein sequence ID" value="GFY07095.1"/>
    <property type="molecule type" value="Genomic_DNA"/>
</dbReference>
<keyword evidence="2" id="KW-1185">Reference proteome</keyword>
<protein>
    <submittedName>
        <fullName evidence="1">Uncharacterized protein</fullName>
    </submittedName>
</protein>
<evidence type="ECO:0000313" key="1">
    <source>
        <dbReference type="EMBL" id="GFY07095.1"/>
    </source>
</evidence>
<organism evidence="1 2">
    <name type="scientific">Trichonephila clavipes</name>
    <name type="common">Golden silk orbweaver</name>
    <name type="synonym">Nephila clavipes</name>
    <dbReference type="NCBI Taxonomy" id="2585209"/>
    <lineage>
        <taxon>Eukaryota</taxon>
        <taxon>Metazoa</taxon>
        <taxon>Ecdysozoa</taxon>
        <taxon>Arthropoda</taxon>
        <taxon>Chelicerata</taxon>
        <taxon>Arachnida</taxon>
        <taxon>Araneae</taxon>
        <taxon>Araneomorphae</taxon>
        <taxon>Entelegynae</taxon>
        <taxon>Araneoidea</taxon>
        <taxon>Nephilidae</taxon>
        <taxon>Trichonephila</taxon>
    </lineage>
</organism>
<gene>
    <name evidence="1" type="primary">X975_19031</name>
    <name evidence="1" type="ORF">TNCV_4903371</name>
</gene>
<proteinExistence type="predicted"/>
<sequence length="152" mass="17202">MSSVSFLPPTYLGSRERGASLLQGVGRYLSHRSYKGTGPKILRPTVKNGHLPGSIHRRNPTTTSRGNFCLLRFRPGPVRSSLDDLVRRSSLRPTISTRCIARTPVRHTATGDRTPNNMPSNSLDFQSSWITRPRHRSQSIRFFLLRYLTILT</sequence>
<evidence type="ECO:0000313" key="2">
    <source>
        <dbReference type="Proteomes" id="UP000887159"/>
    </source>
</evidence>